<dbReference type="EMBL" id="JAGPXF010000003">
    <property type="protein sequence ID" value="KAH7252590.1"/>
    <property type="molecule type" value="Genomic_DNA"/>
</dbReference>
<proteinExistence type="predicted"/>
<dbReference type="SUPFAM" id="SSF81901">
    <property type="entry name" value="HCP-like"/>
    <property type="match status" value="1"/>
</dbReference>
<evidence type="ECO:0000313" key="2">
    <source>
        <dbReference type="EMBL" id="KAH7252590.1"/>
    </source>
</evidence>
<dbReference type="OrthoDB" id="9991317at2759"/>
<gene>
    <name evidence="2" type="ORF">BKA59DRAFT_544254</name>
</gene>
<protein>
    <submittedName>
        <fullName evidence="2">CHAT domain-containing protein</fullName>
    </submittedName>
</protein>
<dbReference type="Pfam" id="PF12770">
    <property type="entry name" value="CHAT"/>
    <property type="match status" value="1"/>
</dbReference>
<evidence type="ECO:0000313" key="3">
    <source>
        <dbReference type="Proteomes" id="UP000813427"/>
    </source>
</evidence>
<dbReference type="Gene3D" id="1.25.40.10">
    <property type="entry name" value="Tetratricopeptide repeat domain"/>
    <property type="match status" value="1"/>
</dbReference>
<name>A0A8K0S3T2_9HYPO</name>
<comment type="caution">
    <text evidence="2">The sequence shown here is derived from an EMBL/GenBank/DDBJ whole genome shotgun (WGS) entry which is preliminary data.</text>
</comment>
<keyword evidence="3" id="KW-1185">Reference proteome</keyword>
<dbReference type="AlphaFoldDB" id="A0A8K0S3T2"/>
<organism evidence="2 3">
    <name type="scientific">Fusarium tricinctum</name>
    <dbReference type="NCBI Taxonomy" id="61284"/>
    <lineage>
        <taxon>Eukaryota</taxon>
        <taxon>Fungi</taxon>
        <taxon>Dikarya</taxon>
        <taxon>Ascomycota</taxon>
        <taxon>Pezizomycotina</taxon>
        <taxon>Sordariomycetes</taxon>
        <taxon>Hypocreomycetidae</taxon>
        <taxon>Hypocreales</taxon>
        <taxon>Nectriaceae</taxon>
        <taxon>Fusarium</taxon>
        <taxon>Fusarium tricinctum species complex</taxon>
    </lineage>
</organism>
<sequence>MSEDAEISSLGSIEDRITLARNALEVRSRDYPDFYSITALLANQLRKQHQSAESDEHLDALEESITLYREVLDNLSHNNASRPEWLIELAYSLNLRCDTTGSERDAIEASQLSFEAANAVQKHDPQYALILECACHFIGKKIIRLHDKDDAEDLFDMHVSILEVTPPDHPKFISRLRSYDSFLSKMYLAFGDIDALGEAIRASQHIVAISEQGSDEHARHLSILGERLVHRYLRTGTSADLDESIEACRQAVDETLADSPSRWRRMQALCDRLGEKYQQTTKEADYQAVKIVLDEILDRLPCKLKSRARSLGNIAIILSLRYGQTGKEHDFQRAVDTFQSSMALTAGGESRLAIRLSNLGAIYLQAYCNTTNMESLEKSISITREAIEATPENHPDRSQRCLNLAGGLRARYMELNLPQDLDEAISFYRPILYQSSASIFVRVHAGHSLMQCYTSKCNLNEAYQAASLSIIILSELIPRSLLNVDIQRELGKLSGLATEAASISLYSGHDPVVALELLETARGVMAASINVLRSDIQDLAKEFPELADRFSSLRDHLDSASTLSSQLLMGEKEWADQTSQRYNAGEDLSEVLTEIRSKPGFKWFMRPEDQERMKSAAALGPVIVVNVSQYSCHAIIIQQDQIRLVLLPSLNKRDIDLKYKSLGRGSLRVLEWLWETVAEPILDDLGFTEPPPEGNLKRVWWVLTDSLSTFPIHAAGRHTERNGETVMDRVMSSYATSVAAIVQSRRTRTAEHESTTNEALLVSAAETPGHFGLMFAEKEVRMLRHVCQSMNLEPIEPVPQRDIVLSHLRKCKIFHFAGHGHTDTADPSKSQLFLEDWQTHPLTISSLLELNLQREGPFLAYLSACGTGQIKSQRLFDEGIHLISACQLAGFRHVIGTLWEVNDESCVDMAAIIYDEIHKGGMSDDSVCRGVYAATKAKRDQWLQDIISSGKSVSVVASKNEDMTKNGGKLPRNVVACDDSDEEDFQVGSRNRPLHWVPYVHFGA</sequence>
<reference evidence="2" key="1">
    <citation type="journal article" date="2021" name="Nat. Commun.">
        <title>Genetic determinants of endophytism in the Arabidopsis root mycobiome.</title>
        <authorList>
            <person name="Mesny F."/>
            <person name="Miyauchi S."/>
            <person name="Thiergart T."/>
            <person name="Pickel B."/>
            <person name="Atanasova L."/>
            <person name="Karlsson M."/>
            <person name="Huettel B."/>
            <person name="Barry K.W."/>
            <person name="Haridas S."/>
            <person name="Chen C."/>
            <person name="Bauer D."/>
            <person name="Andreopoulos W."/>
            <person name="Pangilinan J."/>
            <person name="LaButti K."/>
            <person name="Riley R."/>
            <person name="Lipzen A."/>
            <person name="Clum A."/>
            <person name="Drula E."/>
            <person name="Henrissat B."/>
            <person name="Kohler A."/>
            <person name="Grigoriev I.V."/>
            <person name="Martin F.M."/>
            <person name="Hacquard S."/>
        </authorList>
    </citation>
    <scope>NUCLEOTIDE SEQUENCE</scope>
    <source>
        <strain evidence="2">MPI-SDFR-AT-0068</strain>
    </source>
</reference>
<feature type="domain" description="CHAT" evidence="1">
    <location>
        <begin position="668"/>
        <end position="1003"/>
    </location>
</feature>
<accession>A0A8K0S3T2</accession>
<evidence type="ECO:0000259" key="1">
    <source>
        <dbReference type="Pfam" id="PF12770"/>
    </source>
</evidence>
<dbReference type="InterPro" id="IPR024983">
    <property type="entry name" value="CHAT_dom"/>
</dbReference>
<dbReference type="Proteomes" id="UP000813427">
    <property type="component" value="Unassembled WGS sequence"/>
</dbReference>
<dbReference type="InterPro" id="IPR011990">
    <property type="entry name" value="TPR-like_helical_dom_sf"/>
</dbReference>